<feature type="compositionally biased region" description="Basic residues" evidence="1">
    <location>
        <begin position="1"/>
        <end position="12"/>
    </location>
</feature>
<evidence type="ECO:0000256" key="1">
    <source>
        <dbReference type="SAM" id="MobiDB-lite"/>
    </source>
</evidence>
<dbReference type="RefSeq" id="WP_251483780.1">
    <property type="nucleotide sequence ID" value="NZ_CAJSLV010000001.1"/>
</dbReference>
<feature type="compositionally biased region" description="Low complexity" evidence="1">
    <location>
        <begin position="88"/>
        <end position="98"/>
    </location>
</feature>
<comment type="caution">
    <text evidence="2">The sequence shown here is derived from an EMBL/GenBank/DDBJ whole genome shotgun (WGS) entry which is preliminary data.</text>
</comment>
<reference evidence="2" key="1">
    <citation type="submission" date="2021-05" db="EMBL/GenBank/DDBJ databases">
        <authorList>
            <person name="Arsene-Ploetze F."/>
        </authorList>
    </citation>
    <scope>NUCLEOTIDE SEQUENCE</scope>
    <source>
        <strain evidence="2">DSM 42138</strain>
    </source>
</reference>
<gene>
    <name evidence="2" type="ORF">SCOCK_10231</name>
</gene>
<evidence type="ECO:0000313" key="3">
    <source>
        <dbReference type="Proteomes" id="UP001152519"/>
    </source>
</evidence>
<accession>A0A9W4GMX3</accession>
<sequence>MDARETHRRPLRTAHPDPLEPSALAGSERFRSLTLDADAPDTGSVFPAGASTVRAHSTASAGSITTRAWSPVICTPLLTTDATDRAPDAAASPAPVTA</sequence>
<proteinExistence type="predicted"/>
<organism evidence="2 3">
    <name type="scientific">Actinacidiphila cocklensis</name>
    <dbReference type="NCBI Taxonomy" id="887465"/>
    <lineage>
        <taxon>Bacteria</taxon>
        <taxon>Bacillati</taxon>
        <taxon>Actinomycetota</taxon>
        <taxon>Actinomycetes</taxon>
        <taxon>Kitasatosporales</taxon>
        <taxon>Streptomycetaceae</taxon>
        <taxon>Actinacidiphila</taxon>
    </lineage>
</organism>
<evidence type="ECO:0000313" key="2">
    <source>
        <dbReference type="EMBL" id="CAG6390763.1"/>
    </source>
</evidence>
<feature type="region of interest" description="Disordered" evidence="1">
    <location>
        <begin position="1"/>
        <end position="24"/>
    </location>
</feature>
<feature type="region of interest" description="Disordered" evidence="1">
    <location>
        <begin position="79"/>
        <end position="98"/>
    </location>
</feature>
<dbReference type="AlphaFoldDB" id="A0A9W4GMX3"/>
<dbReference type="EMBL" id="CAJSLV010000001">
    <property type="protein sequence ID" value="CAG6390763.1"/>
    <property type="molecule type" value="Genomic_DNA"/>
</dbReference>
<keyword evidence="3" id="KW-1185">Reference proteome</keyword>
<protein>
    <submittedName>
        <fullName evidence="2">Uncharacterized protein</fullName>
    </submittedName>
</protein>
<dbReference type="Proteomes" id="UP001152519">
    <property type="component" value="Unassembled WGS sequence"/>
</dbReference>
<name>A0A9W4GMX3_9ACTN</name>